<dbReference type="InterPro" id="IPR001173">
    <property type="entry name" value="Glyco_trans_2-like"/>
</dbReference>
<comment type="caution">
    <text evidence="3">The sequence shown here is derived from an EMBL/GenBank/DDBJ whole genome shotgun (WGS) entry which is preliminary data.</text>
</comment>
<evidence type="ECO:0000259" key="2">
    <source>
        <dbReference type="Pfam" id="PF00535"/>
    </source>
</evidence>
<proteinExistence type="predicted"/>
<protein>
    <recommendedName>
        <fullName evidence="2">Glycosyltransferase 2-like domain-containing protein</fullName>
    </recommendedName>
</protein>
<evidence type="ECO:0000256" key="1">
    <source>
        <dbReference type="SAM" id="MobiDB-lite"/>
    </source>
</evidence>
<feature type="compositionally biased region" description="Basic and acidic residues" evidence="1">
    <location>
        <begin position="1"/>
        <end position="14"/>
    </location>
</feature>
<dbReference type="CDD" id="cd04186">
    <property type="entry name" value="GT_2_like_c"/>
    <property type="match status" value="1"/>
</dbReference>
<organism evidence="3 4">
    <name type="scientific">Micromonospora noduli</name>
    <dbReference type="NCBI Taxonomy" id="709876"/>
    <lineage>
        <taxon>Bacteria</taxon>
        <taxon>Bacillati</taxon>
        <taxon>Actinomycetota</taxon>
        <taxon>Actinomycetes</taxon>
        <taxon>Micromonosporales</taxon>
        <taxon>Micromonosporaceae</taxon>
        <taxon>Micromonospora</taxon>
    </lineage>
</organism>
<dbReference type="EMBL" id="PYAA01000055">
    <property type="protein sequence ID" value="RAN93332.1"/>
    <property type="molecule type" value="Genomic_DNA"/>
</dbReference>
<accession>A0A328MT18</accession>
<dbReference type="Gene3D" id="3.90.550.10">
    <property type="entry name" value="Spore Coat Polysaccharide Biosynthesis Protein SpsA, Chain A"/>
    <property type="match status" value="1"/>
</dbReference>
<dbReference type="SUPFAM" id="SSF53448">
    <property type="entry name" value="Nucleotide-diphospho-sugar transferases"/>
    <property type="match status" value="1"/>
</dbReference>
<sequence length="464" mass="51424">MPWEHRTEREDGVLRETLGPPPRQPGGDVTSAPLLSVLLVSWNTREQTRQCLESLASTADPDLDYEVVAVDNGSSDGSADLLAGQPRVRLIRNKHNNGFAAAVNQAYRRANGQLILLLTSDIRLHPGALSRMVDHLRERPDVAGVSPLYLNPDGTFQQHYVQQPSFAATIALVTALGRLPGFRQALHRFQMRGEDFSRPRQLASGSCVLLRRAVLGQQTIFDETFPVYWNDAILARQLDQAGHELWMLPDAMVTHSRGASCRLLGPTIRFRHLLGSLVGYLRMTQPRHRLPVFRAVLLADHLVKRLFGRSVPLGLGDLLAALRGDVGPLPDGDTRDWVVLFSRTRWSADRHPTVLGQLAPGQRLLFVDPPGRRPRWRCEVSPIGSAAWHATAPTALPLGDAVPLVNWINRRIAAGALRGWLDRHAGARLLRLDDERAWPVLGRLGEDELLPAGAPRPMERSGRG</sequence>
<evidence type="ECO:0000313" key="3">
    <source>
        <dbReference type="EMBL" id="RAN93332.1"/>
    </source>
</evidence>
<gene>
    <name evidence="3" type="ORF">LAH08_06362</name>
</gene>
<reference evidence="3 4" key="1">
    <citation type="submission" date="2018-03" db="EMBL/GenBank/DDBJ databases">
        <title>Defining the species Micromonospora saelicesensis and Micromonospora noduli under the framework of genomics.</title>
        <authorList>
            <person name="Riesco R."/>
            <person name="Trujillo M.E."/>
        </authorList>
    </citation>
    <scope>NUCLEOTIDE SEQUENCE [LARGE SCALE GENOMIC DNA]</scope>
    <source>
        <strain evidence="3 4">LAH08</strain>
    </source>
</reference>
<dbReference type="Pfam" id="PF00535">
    <property type="entry name" value="Glycos_transf_2"/>
    <property type="match status" value="1"/>
</dbReference>
<dbReference type="Proteomes" id="UP000248966">
    <property type="component" value="Unassembled WGS sequence"/>
</dbReference>
<dbReference type="PANTHER" id="PTHR43179:SF7">
    <property type="entry name" value="RHAMNOSYLTRANSFERASE WBBL"/>
    <property type="match status" value="1"/>
</dbReference>
<evidence type="ECO:0000313" key="4">
    <source>
        <dbReference type="Proteomes" id="UP000248966"/>
    </source>
</evidence>
<dbReference type="AlphaFoldDB" id="A0A328MT18"/>
<feature type="region of interest" description="Disordered" evidence="1">
    <location>
        <begin position="1"/>
        <end position="30"/>
    </location>
</feature>
<name>A0A328MT18_9ACTN</name>
<dbReference type="InterPro" id="IPR029044">
    <property type="entry name" value="Nucleotide-diphossugar_trans"/>
</dbReference>
<dbReference type="PANTHER" id="PTHR43179">
    <property type="entry name" value="RHAMNOSYLTRANSFERASE WBBL"/>
    <property type="match status" value="1"/>
</dbReference>
<feature type="domain" description="Glycosyltransferase 2-like" evidence="2">
    <location>
        <begin position="36"/>
        <end position="212"/>
    </location>
</feature>